<evidence type="ECO:0000256" key="1">
    <source>
        <dbReference type="SAM" id="MobiDB-lite"/>
    </source>
</evidence>
<organism evidence="3 4">
    <name type="scientific">Polychaeton citri CBS 116435</name>
    <dbReference type="NCBI Taxonomy" id="1314669"/>
    <lineage>
        <taxon>Eukaryota</taxon>
        <taxon>Fungi</taxon>
        <taxon>Dikarya</taxon>
        <taxon>Ascomycota</taxon>
        <taxon>Pezizomycotina</taxon>
        <taxon>Dothideomycetes</taxon>
        <taxon>Dothideomycetidae</taxon>
        <taxon>Capnodiales</taxon>
        <taxon>Capnodiaceae</taxon>
        <taxon>Polychaeton</taxon>
    </lineage>
</organism>
<dbReference type="Proteomes" id="UP000799441">
    <property type="component" value="Unassembled WGS sequence"/>
</dbReference>
<gene>
    <name evidence="3" type="ORF">K431DRAFT_214405</name>
</gene>
<keyword evidence="3" id="KW-0808">Transferase</keyword>
<reference evidence="3" key="1">
    <citation type="journal article" date="2020" name="Stud. Mycol.">
        <title>101 Dothideomycetes genomes: a test case for predicting lifestyles and emergence of pathogens.</title>
        <authorList>
            <person name="Haridas S."/>
            <person name="Albert R."/>
            <person name="Binder M."/>
            <person name="Bloem J."/>
            <person name="Labutti K."/>
            <person name="Salamov A."/>
            <person name="Andreopoulos B."/>
            <person name="Baker S."/>
            <person name="Barry K."/>
            <person name="Bills G."/>
            <person name="Bluhm B."/>
            <person name="Cannon C."/>
            <person name="Castanera R."/>
            <person name="Culley D."/>
            <person name="Daum C."/>
            <person name="Ezra D."/>
            <person name="Gonzalez J."/>
            <person name="Henrissat B."/>
            <person name="Kuo A."/>
            <person name="Liang C."/>
            <person name="Lipzen A."/>
            <person name="Lutzoni F."/>
            <person name="Magnuson J."/>
            <person name="Mondo S."/>
            <person name="Nolan M."/>
            <person name="Ohm R."/>
            <person name="Pangilinan J."/>
            <person name="Park H.-J."/>
            <person name="Ramirez L."/>
            <person name="Alfaro M."/>
            <person name="Sun H."/>
            <person name="Tritt A."/>
            <person name="Yoshinaga Y."/>
            <person name="Zwiers L.-H."/>
            <person name="Turgeon B."/>
            <person name="Goodwin S."/>
            <person name="Spatafora J."/>
            <person name="Crous P."/>
            <person name="Grigoriev I."/>
        </authorList>
    </citation>
    <scope>NUCLEOTIDE SEQUENCE</scope>
    <source>
        <strain evidence="3">CBS 116435</strain>
    </source>
</reference>
<dbReference type="OrthoDB" id="7042322at2759"/>
<keyword evidence="4" id="KW-1185">Reference proteome</keyword>
<sequence length="467" mass="51249">MGEAPPRSPINLMRGWPSYSLLPTELIKQASLAALSDPSIALPGLEYGPDPGYQPAREAIADWLSRFFKPTAGPVSAGRICVTGGASQSLGCILQAFTDPEYTRNIWLVAPSYFLAFFIFEDAGFANKMRAVPEDDEGLDMAYLEQELRESEQQAQQDGNLKPRYKSQRPGGKLYKHVIYCVPTFSNPSSRTMSLARRQQLVRIARKFDALVICDDVYDFLQWDAEAEQKPGQACAALTDAHLPRVVDVDRTLDGGAERESADGFGNACSNGSFSKIAGPGVRCGWFEGAERLSWAVSQTGTQRSGGAPSQLTSTFITDLLQTGKLQSHINDTLQAAYRSRYGTMMRAITRCLTPIGFSAPQPDRKVVGGYFIWLSLPKGLKALPLAQACLEEGVIIAEGEKFEVPRDKKPISFDSHIRLCFSWIDEPQLEEAVETIGRVAKTLLDGSGQSIQGRVSSFGHNTDEFK</sequence>
<dbReference type="InterPro" id="IPR015424">
    <property type="entry name" value="PyrdxlP-dep_Trfase"/>
</dbReference>
<feature type="region of interest" description="Disordered" evidence="1">
    <location>
        <begin position="150"/>
        <end position="170"/>
    </location>
</feature>
<dbReference type="GO" id="GO:0047536">
    <property type="term" value="F:2-aminoadipate transaminase activity"/>
    <property type="evidence" value="ECO:0007669"/>
    <property type="project" value="TreeGrafter"/>
</dbReference>
<dbReference type="InterPro" id="IPR004839">
    <property type="entry name" value="Aminotransferase_I/II_large"/>
</dbReference>
<dbReference type="InterPro" id="IPR015422">
    <property type="entry name" value="PyrdxlP-dep_Trfase_small"/>
</dbReference>
<accession>A0A9P4UUR0</accession>
<dbReference type="PANTHER" id="PTHR42858:SF1">
    <property type="entry name" value="LD15494P"/>
    <property type="match status" value="1"/>
</dbReference>
<dbReference type="EMBL" id="MU003765">
    <property type="protein sequence ID" value="KAF2726061.1"/>
    <property type="molecule type" value="Genomic_DNA"/>
</dbReference>
<dbReference type="Gene3D" id="3.40.640.10">
    <property type="entry name" value="Type I PLP-dependent aspartate aminotransferase-like (Major domain)"/>
    <property type="match status" value="1"/>
</dbReference>
<evidence type="ECO:0000259" key="2">
    <source>
        <dbReference type="Pfam" id="PF00155"/>
    </source>
</evidence>
<proteinExistence type="predicted"/>
<dbReference type="SUPFAM" id="SSF53383">
    <property type="entry name" value="PLP-dependent transferases"/>
    <property type="match status" value="1"/>
</dbReference>
<protein>
    <submittedName>
        <fullName evidence="3">PLP-dependent transferase</fullName>
    </submittedName>
</protein>
<dbReference type="GO" id="GO:0030170">
    <property type="term" value="F:pyridoxal phosphate binding"/>
    <property type="evidence" value="ECO:0007669"/>
    <property type="project" value="InterPro"/>
</dbReference>
<evidence type="ECO:0000313" key="4">
    <source>
        <dbReference type="Proteomes" id="UP000799441"/>
    </source>
</evidence>
<dbReference type="Gene3D" id="3.90.1150.10">
    <property type="entry name" value="Aspartate Aminotransferase, domain 1"/>
    <property type="match status" value="1"/>
</dbReference>
<dbReference type="Pfam" id="PF00155">
    <property type="entry name" value="Aminotran_1_2"/>
    <property type="match status" value="1"/>
</dbReference>
<comment type="caution">
    <text evidence="3">The sequence shown here is derived from an EMBL/GenBank/DDBJ whole genome shotgun (WGS) entry which is preliminary data.</text>
</comment>
<dbReference type="AlphaFoldDB" id="A0A9P4UUR0"/>
<dbReference type="FunFam" id="3.40.640.10:FF:000080">
    <property type="entry name" value="Aminotransferase, putative"/>
    <property type="match status" value="1"/>
</dbReference>
<dbReference type="InterPro" id="IPR015421">
    <property type="entry name" value="PyrdxlP-dep_Trfase_major"/>
</dbReference>
<dbReference type="PANTHER" id="PTHR42858">
    <property type="entry name" value="AMINOTRANSFERASE"/>
    <property type="match status" value="1"/>
</dbReference>
<evidence type="ECO:0000313" key="3">
    <source>
        <dbReference type="EMBL" id="KAF2726061.1"/>
    </source>
</evidence>
<feature type="domain" description="Aminotransferase class I/classII large" evidence="2">
    <location>
        <begin position="45"/>
        <end position="437"/>
    </location>
</feature>
<name>A0A9P4UUR0_9PEZI</name>
<dbReference type="CDD" id="cd00609">
    <property type="entry name" value="AAT_like"/>
    <property type="match status" value="1"/>
</dbReference>